<evidence type="ECO:0000313" key="2">
    <source>
        <dbReference type="Proteomes" id="UP000015093"/>
    </source>
</evidence>
<reference evidence="1 2" key="1">
    <citation type="journal article" date="2014" name="Genome Announc.">
        <title>Genome Sequences of Three Novel Bacillus cereus Bacteriophages.</title>
        <authorList>
            <person name="Grose J.H."/>
            <person name="Jensen J.D."/>
            <person name="Merrill B.D."/>
            <person name="Fisher J.N."/>
            <person name="Burnett S.H."/>
            <person name="Breakwell D.P."/>
        </authorList>
    </citation>
    <scope>NUCLEOTIDE SEQUENCE [LARGE SCALE GENOMIC DNA]</scope>
</reference>
<dbReference type="Proteomes" id="UP000015093">
    <property type="component" value="Segment"/>
</dbReference>
<keyword evidence="2" id="KW-1185">Reference proteome</keyword>
<protein>
    <submittedName>
        <fullName evidence="1">Uncharacterized protein</fullName>
    </submittedName>
</protein>
<dbReference type="EMBL" id="KC595513">
    <property type="protein sequence ID" value="AGR47024.1"/>
    <property type="molecule type" value="Genomic_DNA"/>
</dbReference>
<proteinExistence type="predicted"/>
<dbReference type="RefSeq" id="YP_009216125.1">
    <property type="nucleotide sequence ID" value="NC_028983.1"/>
</dbReference>
<gene>
    <name evidence="1" type="ORF">SHANETTE_130</name>
</gene>
<dbReference type="KEGG" id="vg:26642473"/>
<accession>S5MB73</accession>
<evidence type="ECO:0000313" key="1">
    <source>
        <dbReference type="EMBL" id="AGR47024.1"/>
    </source>
</evidence>
<organism evidence="1 2">
    <name type="scientific">Bacillus phage Shanette</name>
    <dbReference type="NCBI Taxonomy" id="1296656"/>
    <lineage>
        <taxon>Viruses</taxon>
        <taxon>Duplodnaviria</taxon>
        <taxon>Heunggongvirae</taxon>
        <taxon>Uroviricota</taxon>
        <taxon>Caudoviricetes</taxon>
        <taxon>Herelleviridae</taxon>
        <taxon>Spounavirinae</taxon>
        <taxon>Siminovitchvirus</taxon>
        <taxon>Siminovitchvirus shanette</taxon>
    </lineage>
</organism>
<dbReference type="GeneID" id="26642473"/>
<name>S5MB73_9CAUD</name>
<sequence length="80" mass="9436">MKIVKQEKGKVIVELNPIEAEMLQKSMVRHAKMLDKKWEALETKIPEEFLYHAARKDNADGLKRKFGIVVNRFREWGVLK</sequence>